<sequence>MMDVTLYIYTVLGTIAEDDSPYEDGQTTTVSHMSDISSTNLSNESRWSFAQVEASKVQDAAAQKTLKWYDIEQGDMPTSAHVQLMKQGEIPDPYKGMNEYDVQWVGEADWLFKTEITVTPEQAQLPYVDLVFEGLDTICTVKLNGEEILSADNMFISHRVNIKKHLSQKNSIQSATYTLSLLFPSTYLAAKAIEERELKLKHPENYDKETGEYGKPIALWNGVSSRCYVRKAQYGWGWDWGPIVMTVGPWKDVLLEAYTARVDSNRIDVSLAEPYNSPTVKSTFEVYGDAKGLIADVRLLSKDGQVVKEESGVSLKTKDVFATGQVEWSFKPGEVEIWWPVGHGDQPLYTIDVELRNAKSNGHQNGQANGHTNGYTNDHTNGHISNHEEIDSSSGSIVARHLQRFGFRSLRLVQDELQDAPGTTFLFEVNGRRIFCGGSNWIPADNFLTEVTPERYRAWLELLVGGNQNMVRVWAGGIYEPDVFYDICDELGILVWQDFMFGCAIYPAFDELVANVEEEAKQVVKRLRNHPSMALFAGNNEDYQVAEAIDLKIDYDDHDADFRKTAFPARHFYEKVLPNAVNSLSDVTYHYGSPWGGKDSRDPTVGDIHQWNVWHGTQEPWHNWDKLAGRFVSEFGMEGYPDIRTVDYWLDGNTAERFPQSRTVCSHNKADGFERRLELYLMENFRHAFDMESYVYYTQVMQAEVLAAAYRLWRREWRGKGREYTAGALVWQINDCWPTTSWAIVDYFLRPKPAYFAVARELAHFTVGMARKDVETKEDKHSDARFKIEQTLEIWGNNSAHTEKRCQLDIVAFDLHKGEVVERITQDVTLAANSSTEFWKGLVPGQIVRRSLSEVPKTIVIGARLIDGNGAVMARYANWPEPWKYIQFPHPELTIITASDGETLTLSCKKPIKGVILDVEDRSTDEQMGECKWSDQAIDMMPGDDQMVVAKGLKGRQVKARYLGDGTA</sequence>
<protein>
    <submittedName>
        <fullName evidence="1">Uncharacterized protein</fullName>
    </submittedName>
</protein>
<gene>
    <name evidence="1" type="ORF">QFC21_004499</name>
</gene>
<evidence type="ECO:0000313" key="1">
    <source>
        <dbReference type="EMBL" id="KAJ9098170.1"/>
    </source>
</evidence>
<comment type="caution">
    <text evidence="1">The sequence shown here is derived from an EMBL/GenBank/DDBJ whole genome shotgun (WGS) entry which is preliminary data.</text>
</comment>
<dbReference type="EMBL" id="JASBWT010000015">
    <property type="protein sequence ID" value="KAJ9098170.1"/>
    <property type="molecule type" value="Genomic_DNA"/>
</dbReference>
<accession>A0ACC2VFI9</accession>
<dbReference type="Proteomes" id="UP001227268">
    <property type="component" value="Unassembled WGS sequence"/>
</dbReference>
<proteinExistence type="predicted"/>
<organism evidence="1 2">
    <name type="scientific">Naganishia friedmannii</name>
    <dbReference type="NCBI Taxonomy" id="89922"/>
    <lineage>
        <taxon>Eukaryota</taxon>
        <taxon>Fungi</taxon>
        <taxon>Dikarya</taxon>
        <taxon>Basidiomycota</taxon>
        <taxon>Agaricomycotina</taxon>
        <taxon>Tremellomycetes</taxon>
        <taxon>Filobasidiales</taxon>
        <taxon>Filobasidiaceae</taxon>
        <taxon>Naganishia</taxon>
    </lineage>
</organism>
<reference evidence="1" key="1">
    <citation type="submission" date="2023-04" db="EMBL/GenBank/DDBJ databases">
        <title>Draft Genome sequencing of Naganishia species isolated from polar environments using Oxford Nanopore Technology.</title>
        <authorList>
            <person name="Leo P."/>
            <person name="Venkateswaran K."/>
        </authorList>
    </citation>
    <scope>NUCLEOTIDE SEQUENCE</scope>
    <source>
        <strain evidence="1">MNA-CCFEE 5423</strain>
    </source>
</reference>
<name>A0ACC2VFI9_9TREE</name>
<evidence type="ECO:0000313" key="2">
    <source>
        <dbReference type="Proteomes" id="UP001227268"/>
    </source>
</evidence>
<keyword evidence="2" id="KW-1185">Reference proteome</keyword>